<feature type="compositionally biased region" description="Pro residues" evidence="1">
    <location>
        <begin position="199"/>
        <end position="219"/>
    </location>
</feature>
<dbReference type="RefSeq" id="WP_369776815.1">
    <property type="nucleotide sequence ID" value="NZ_CP165727.1"/>
</dbReference>
<proteinExistence type="predicted"/>
<evidence type="ECO:0000256" key="1">
    <source>
        <dbReference type="SAM" id="MobiDB-lite"/>
    </source>
</evidence>
<protein>
    <submittedName>
        <fullName evidence="2">Uncharacterized protein</fullName>
    </submittedName>
</protein>
<accession>A0AB39XXT3</accession>
<sequence>MTTAPVVEPLTVRDLLLGPQDQAPGALADSLQAHGAVTGLLPGVHRLSTAADRAVGRELATVVNGFLDLDLVSLVASGWSKHKALKEAARRTHRHPGSEEVVALATHTISSAHHPSVDLLVDGAPAATVPVNLNILFRISGLVGVVRDGLLVAVRSGQCGVEGKLAVRDVVVASREGRLDLPAALRLREPIDLLRDRPPVPPTAPPPPPLGPPPPPHPPVDWGRG</sequence>
<dbReference type="EMBL" id="CP165727">
    <property type="protein sequence ID" value="XDV62094.1"/>
    <property type="molecule type" value="Genomic_DNA"/>
</dbReference>
<reference evidence="2" key="1">
    <citation type="submission" date="2024-08" db="EMBL/GenBank/DDBJ databases">
        <authorList>
            <person name="Yu S.T."/>
        </authorList>
    </citation>
    <scope>NUCLEOTIDE SEQUENCE</scope>
    <source>
        <strain evidence="2">R33</strain>
    </source>
</reference>
<feature type="region of interest" description="Disordered" evidence="1">
    <location>
        <begin position="192"/>
        <end position="225"/>
    </location>
</feature>
<evidence type="ECO:0000313" key="2">
    <source>
        <dbReference type="EMBL" id="XDV62094.1"/>
    </source>
</evidence>
<name>A0AB39XXT3_9ACTN</name>
<dbReference type="AlphaFoldDB" id="A0AB39XXT3"/>
<gene>
    <name evidence="2" type="ORF">AB5J51_03670</name>
</gene>
<organism evidence="2">
    <name type="scientific">Streptomyces sp. R33</name>
    <dbReference type="NCBI Taxonomy" id="3238629"/>
    <lineage>
        <taxon>Bacteria</taxon>
        <taxon>Bacillati</taxon>
        <taxon>Actinomycetota</taxon>
        <taxon>Actinomycetes</taxon>
        <taxon>Kitasatosporales</taxon>
        <taxon>Streptomycetaceae</taxon>
        <taxon>Streptomyces</taxon>
    </lineage>
</organism>